<dbReference type="Proteomes" id="UP000322983">
    <property type="component" value="Chromosome"/>
</dbReference>
<keyword evidence="3" id="KW-1185">Reference proteome</keyword>
<accession>A0A510E144</accession>
<dbReference type="EMBL" id="AP018930">
    <property type="protein sequence ID" value="BBG26214.1"/>
    <property type="molecule type" value="Genomic_DNA"/>
</dbReference>
<dbReference type="KEGG" id="step:IC006_0746"/>
<organism evidence="1 3">
    <name type="scientific">Sulfuracidifex tepidarius</name>
    <dbReference type="NCBI Taxonomy" id="1294262"/>
    <lineage>
        <taxon>Archaea</taxon>
        <taxon>Thermoproteota</taxon>
        <taxon>Thermoprotei</taxon>
        <taxon>Sulfolobales</taxon>
        <taxon>Sulfolobaceae</taxon>
        <taxon>Sulfuracidifex</taxon>
    </lineage>
</organism>
<evidence type="ECO:0000313" key="3">
    <source>
        <dbReference type="Proteomes" id="UP000322983"/>
    </source>
</evidence>
<evidence type="ECO:0000313" key="4">
    <source>
        <dbReference type="Proteomes" id="UP000325030"/>
    </source>
</evidence>
<protein>
    <submittedName>
        <fullName evidence="1">Uncharacterized protein</fullName>
    </submittedName>
</protein>
<reference evidence="1 3" key="2">
    <citation type="journal article" date="2020" name="Int. J. Syst. Evol. Microbiol.">
        <title>Sulfuracidifex tepidarius gen. nov., sp. nov. and transfer of Sulfolobus metallicus Huber and Stetter 1992 to the genus Sulfuracidifex as Sulfuracidifex metallicus comb. nov.</title>
        <authorList>
            <person name="Itoh T."/>
            <person name="Miura T."/>
            <person name="Sakai H.D."/>
            <person name="Kato S."/>
            <person name="Ohkuma M."/>
            <person name="Takashina T."/>
        </authorList>
    </citation>
    <scope>NUCLEOTIDE SEQUENCE [LARGE SCALE GENOMIC DNA]</scope>
    <source>
        <strain evidence="1 3">IC-006</strain>
        <strain evidence="2">IC-007</strain>
    </source>
</reference>
<dbReference type="AlphaFoldDB" id="A0A510DTE1"/>
<evidence type="ECO:0000313" key="1">
    <source>
        <dbReference type="EMBL" id="BBG23462.1"/>
    </source>
</evidence>
<gene>
    <name evidence="1" type="ORF">IC006_0746</name>
    <name evidence="2" type="ORF">IC007_0719</name>
</gene>
<proteinExistence type="predicted"/>
<sequence length="40" mass="4664">MDFERMTVRIASVGELPILGYPRNLKEHSDWRMREASSQG</sequence>
<dbReference type="Proteomes" id="UP000325030">
    <property type="component" value="Chromosome"/>
</dbReference>
<evidence type="ECO:0000313" key="2">
    <source>
        <dbReference type="EMBL" id="BBG26214.1"/>
    </source>
</evidence>
<dbReference type="EMBL" id="AP018929">
    <property type="protein sequence ID" value="BBG23462.1"/>
    <property type="molecule type" value="Genomic_DNA"/>
</dbReference>
<reference evidence="4" key="1">
    <citation type="submission" date="2018-09" db="EMBL/GenBank/DDBJ databases">
        <title>Complete Genome Sequencing of Sulfolobus sp. JCM 16834.</title>
        <authorList>
            <person name="Kato S."/>
            <person name="Itoh T."/>
            <person name="Ohkuma M."/>
        </authorList>
    </citation>
    <scope>NUCLEOTIDE SEQUENCE [LARGE SCALE GENOMIC DNA]</scope>
    <source>
        <strain evidence="4">IC-007</strain>
    </source>
</reference>
<name>A0A510DTE1_9CREN</name>
<accession>A0A510DTE1</accession>